<sequence length="128" mass="14255">EVDGKFNGMLGLLQREEADFGGPIGSAAKRMKVMEEASAYEVDMLCLVSLNPSPLPQYLSIIRPFTASLWLVLMTSEVTVSVILWLLLRAWKWITGTHVVRLSTAFLYSWGTLLNKPPKHPSVSYSGK</sequence>
<evidence type="ECO:0000256" key="2">
    <source>
        <dbReference type="ARBA" id="ARBA00022475"/>
    </source>
</evidence>
<organism evidence="9 10">
    <name type="scientific">Cherax quadricarinatus</name>
    <name type="common">Australian red claw crayfish</name>
    <dbReference type="NCBI Taxonomy" id="27406"/>
    <lineage>
        <taxon>Eukaryota</taxon>
        <taxon>Metazoa</taxon>
        <taxon>Ecdysozoa</taxon>
        <taxon>Arthropoda</taxon>
        <taxon>Crustacea</taxon>
        <taxon>Multicrustacea</taxon>
        <taxon>Malacostraca</taxon>
        <taxon>Eumalacostraca</taxon>
        <taxon>Eucarida</taxon>
        <taxon>Decapoda</taxon>
        <taxon>Pleocyemata</taxon>
        <taxon>Astacidea</taxon>
        <taxon>Parastacoidea</taxon>
        <taxon>Parastacidae</taxon>
        <taxon>Cherax</taxon>
    </lineage>
</organism>
<keyword evidence="5 8" id="KW-0472">Membrane</keyword>
<evidence type="ECO:0000256" key="4">
    <source>
        <dbReference type="ARBA" id="ARBA00022989"/>
    </source>
</evidence>
<feature type="non-terminal residue" evidence="9">
    <location>
        <position position="1"/>
    </location>
</feature>
<keyword evidence="2" id="KW-1003">Cell membrane</keyword>
<evidence type="ECO:0000256" key="6">
    <source>
        <dbReference type="ARBA" id="ARBA00023170"/>
    </source>
</evidence>
<evidence type="ECO:0000256" key="7">
    <source>
        <dbReference type="ARBA" id="ARBA00023180"/>
    </source>
</evidence>
<dbReference type="Gene3D" id="1.10.287.70">
    <property type="match status" value="1"/>
</dbReference>
<evidence type="ECO:0000256" key="8">
    <source>
        <dbReference type="SAM" id="Phobius"/>
    </source>
</evidence>
<dbReference type="EMBL" id="JARKIK010000022">
    <property type="protein sequence ID" value="KAK8744613.1"/>
    <property type="molecule type" value="Genomic_DNA"/>
</dbReference>
<keyword evidence="7" id="KW-0325">Glycoprotein</keyword>
<keyword evidence="10" id="KW-1185">Reference proteome</keyword>
<dbReference type="PANTHER" id="PTHR42643:SF24">
    <property type="entry name" value="IONOTROPIC RECEPTOR 60A"/>
    <property type="match status" value="1"/>
</dbReference>
<proteinExistence type="predicted"/>
<accession>A0AAW0XJA3</accession>
<comment type="subcellular location">
    <subcellularLocation>
        <location evidence="1">Cell membrane</location>
        <topology evidence="1">Multi-pass membrane protein</topology>
    </subcellularLocation>
</comment>
<feature type="transmembrane region" description="Helical" evidence="8">
    <location>
        <begin position="67"/>
        <end position="88"/>
    </location>
</feature>
<keyword evidence="6" id="KW-0675">Receptor</keyword>
<dbReference type="AlphaFoldDB" id="A0AAW0XJA3"/>
<evidence type="ECO:0000256" key="5">
    <source>
        <dbReference type="ARBA" id="ARBA00023136"/>
    </source>
</evidence>
<dbReference type="Proteomes" id="UP001445076">
    <property type="component" value="Unassembled WGS sequence"/>
</dbReference>
<evidence type="ECO:0000256" key="1">
    <source>
        <dbReference type="ARBA" id="ARBA00004651"/>
    </source>
</evidence>
<gene>
    <name evidence="9" type="ORF">OTU49_017393</name>
</gene>
<keyword evidence="4 8" id="KW-1133">Transmembrane helix</keyword>
<protein>
    <submittedName>
        <fullName evidence="9">Uncharacterized protein</fullName>
    </submittedName>
</protein>
<reference evidence="9 10" key="1">
    <citation type="journal article" date="2024" name="BMC Genomics">
        <title>Genome assembly of redclaw crayfish (Cherax quadricarinatus) provides insights into its immune adaptation and hypoxia tolerance.</title>
        <authorList>
            <person name="Liu Z."/>
            <person name="Zheng J."/>
            <person name="Li H."/>
            <person name="Fang K."/>
            <person name="Wang S."/>
            <person name="He J."/>
            <person name="Zhou D."/>
            <person name="Weng S."/>
            <person name="Chi M."/>
            <person name="Gu Z."/>
            <person name="He J."/>
            <person name="Li F."/>
            <person name="Wang M."/>
        </authorList>
    </citation>
    <scope>NUCLEOTIDE SEQUENCE [LARGE SCALE GENOMIC DNA]</scope>
    <source>
        <strain evidence="9">ZL_2023a</strain>
    </source>
</reference>
<dbReference type="PANTHER" id="PTHR42643">
    <property type="entry name" value="IONOTROPIC RECEPTOR 20A-RELATED"/>
    <property type="match status" value="1"/>
</dbReference>
<evidence type="ECO:0000313" key="9">
    <source>
        <dbReference type="EMBL" id="KAK8744613.1"/>
    </source>
</evidence>
<dbReference type="GO" id="GO:0005886">
    <property type="term" value="C:plasma membrane"/>
    <property type="evidence" value="ECO:0007669"/>
    <property type="project" value="UniProtKB-SubCell"/>
</dbReference>
<feature type="non-terminal residue" evidence="9">
    <location>
        <position position="128"/>
    </location>
</feature>
<dbReference type="InterPro" id="IPR052192">
    <property type="entry name" value="Insect_Ionotropic_Sensory_Rcpt"/>
</dbReference>
<keyword evidence="3 8" id="KW-0812">Transmembrane</keyword>
<comment type="caution">
    <text evidence="9">The sequence shown here is derived from an EMBL/GenBank/DDBJ whole genome shotgun (WGS) entry which is preliminary data.</text>
</comment>
<evidence type="ECO:0000313" key="10">
    <source>
        <dbReference type="Proteomes" id="UP001445076"/>
    </source>
</evidence>
<evidence type="ECO:0000256" key="3">
    <source>
        <dbReference type="ARBA" id="ARBA00022692"/>
    </source>
</evidence>
<name>A0AAW0XJA3_CHEQU</name>